<keyword evidence="3" id="KW-1185">Reference proteome</keyword>
<organism evidence="2 3">
    <name type="scientific">Brenneria salicis ATCC 15712 = DSM 30166</name>
    <dbReference type="NCBI Taxonomy" id="714314"/>
    <lineage>
        <taxon>Bacteria</taxon>
        <taxon>Pseudomonadati</taxon>
        <taxon>Pseudomonadota</taxon>
        <taxon>Gammaproteobacteria</taxon>
        <taxon>Enterobacterales</taxon>
        <taxon>Pectobacteriaceae</taxon>
        <taxon>Brenneria</taxon>
    </lineage>
</organism>
<protein>
    <submittedName>
        <fullName evidence="2">Uncharacterized protein</fullName>
    </submittedName>
</protein>
<dbReference type="OrthoDB" id="3197124at2"/>
<dbReference type="RefSeq" id="WP_113869530.1">
    <property type="nucleotide sequence ID" value="NZ_AGJP01000001.1"/>
</dbReference>
<evidence type="ECO:0000313" key="2">
    <source>
        <dbReference type="EMBL" id="RBP57521.1"/>
    </source>
</evidence>
<evidence type="ECO:0000313" key="3">
    <source>
        <dbReference type="Proteomes" id="UP000253046"/>
    </source>
</evidence>
<name>A0A366HWB0_9GAMM</name>
<feature type="chain" id="PRO_5016662279" evidence="1">
    <location>
        <begin position="25"/>
        <end position="85"/>
    </location>
</feature>
<gene>
    <name evidence="2" type="ORF">DES54_1643</name>
</gene>
<comment type="caution">
    <text evidence="2">The sequence shown here is derived from an EMBL/GenBank/DDBJ whole genome shotgun (WGS) entry which is preliminary data.</text>
</comment>
<proteinExistence type="predicted"/>
<keyword evidence="1" id="KW-0732">Signal</keyword>
<feature type="signal peptide" evidence="1">
    <location>
        <begin position="1"/>
        <end position="24"/>
    </location>
</feature>
<evidence type="ECO:0000256" key="1">
    <source>
        <dbReference type="SAM" id="SignalP"/>
    </source>
</evidence>
<sequence>MKIFRNRLLATLCMSIMGLSVVQAAETAKPEISKHADVVIISAGAAGMYGDTYDLLLEAGTFGFVLNSGRITAENALNYIGSTSK</sequence>
<dbReference type="EMBL" id="QNRY01000064">
    <property type="protein sequence ID" value="RBP57521.1"/>
    <property type="molecule type" value="Genomic_DNA"/>
</dbReference>
<reference evidence="2 3" key="1">
    <citation type="submission" date="2018-06" db="EMBL/GenBank/DDBJ databases">
        <title>Genomic Encyclopedia of Type Strains, Phase IV (KMG-IV): sequencing the most valuable type-strain genomes for metagenomic binning, comparative biology and taxonomic classification.</title>
        <authorList>
            <person name="Goeker M."/>
        </authorList>
    </citation>
    <scope>NUCLEOTIDE SEQUENCE [LARGE SCALE GENOMIC DNA]</scope>
    <source>
        <strain evidence="2 3">DSM 30166</strain>
    </source>
</reference>
<dbReference type="Proteomes" id="UP000253046">
    <property type="component" value="Unassembled WGS sequence"/>
</dbReference>
<accession>A0A366HWB0</accession>
<dbReference type="AlphaFoldDB" id="A0A366HWB0"/>